<feature type="transmembrane region" description="Helical" evidence="5">
    <location>
        <begin position="238"/>
        <end position="257"/>
    </location>
</feature>
<evidence type="ECO:0000256" key="4">
    <source>
        <dbReference type="ARBA" id="ARBA00023136"/>
    </source>
</evidence>
<gene>
    <name evidence="6" type="ORF">LX16_2304</name>
</gene>
<comment type="caution">
    <text evidence="6">The sequence shown here is derived from an EMBL/GenBank/DDBJ whole genome shotgun (WGS) entry which is preliminary data.</text>
</comment>
<dbReference type="InterPro" id="IPR000537">
    <property type="entry name" value="UbiA_prenyltransferase"/>
</dbReference>
<comment type="subcellular location">
    <subcellularLocation>
        <location evidence="1">Membrane</location>
        <topology evidence="1">Multi-pass membrane protein</topology>
    </subcellularLocation>
</comment>
<feature type="transmembrane region" description="Helical" evidence="5">
    <location>
        <begin position="126"/>
        <end position="143"/>
    </location>
</feature>
<feature type="transmembrane region" description="Helical" evidence="5">
    <location>
        <begin position="78"/>
        <end position="99"/>
    </location>
</feature>
<dbReference type="Proteomes" id="UP000321617">
    <property type="component" value="Unassembled WGS sequence"/>
</dbReference>
<dbReference type="EMBL" id="VLLL01000006">
    <property type="protein sequence ID" value="TWJ11579.1"/>
    <property type="molecule type" value="Genomic_DNA"/>
</dbReference>
<keyword evidence="4 5" id="KW-0472">Membrane</keyword>
<proteinExistence type="predicted"/>
<dbReference type="Pfam" id="PF01040">
    <property type="entry name" value="UbiA"/>
    <property type="match status" value="1"/>
</dbReference>
<organism evidence="6 7">
    <name type="scientific">Stackebrandtia albiflava</name>
    <dbReference type="NCBI Taxonomy" id="406432"/>
    <lineage>
        <taxon>Bacteria</taxon>
        <taxon>Bacillati</taxon>
        <taxon>Actinomycetota</taxon>
        <taxon>Actinomycetes</taxon>
        <taxon>Glycomycetales</taxon>
        <taxon>Glycomycetaceae</taxon>
        <taxon>Stackebrandtia</taxon>
    </lineage>
</organism>
<feature type="transmembrane region" description="Helical" evidence="5">
    <location>
        <begin position="189"/>
        <end position="208"/>
    </location>
</feature>
<dbReference type="GO" id="GO:0016020">
    <property type="term" value="C:membrane"/>
    <property type="evidence" value="ECO:0007669"/>
    <property type="project" value="UniProtKB-SubCell"/>
</dbReference>
<dbReference type="AlphaFoldDB" id="A0A562V103"/>
<keyword evidence="2 5" id="KW-0812">Transmembrane</keyword>
<name>A0A562V103_9ACTN</name>
<evidence type="ECO:0000313" key="6">
    <source>
        <dbReference type="EMBL" id="TWJ11579.1"/>
    </source>
</evidence>
<keyword evidence="7" id="KW-1185">Reference proteome</keyword>
<reference evidence="6 7" key="1">
    <citation type="journal article" date="2013" name="Stand. Genomic Sci.">
        <title>Genomic Encyclopedia of Type Strains, Phase I: The one thousand microbial genomes (KMG-I) project.</title>
        <authorList>
            <person name="Kyrpides N.C."/>
            <person name="Woyke T."/>
            <person name="Eisen J.A."/>
            <person name="Garrity G."/>
            <person name="Lilburn T.G."/>
            <person name="Beck B.J."/>
            <person name="Whitman W.B."/>
            <person name="Hugenholtz P."/>
            <person name="Klenk H.P."/>
        </authorList>
    </citation>
    <scope>NUCLEOTIDE SEQUENCE [LARGE SCALE GENOMIC DNA]</scope>
    <source>
        <strain evidence="6 7">DSM 45044</strain>
    </source>
</reference>
<keyword evidence="3 5" id="KW-1133">Transmembrane helix</keyword>
<dbReference type="InterPro" id="IPR044878">
    <property type="entry name" value="UbiA_sf"/>
</dbReference>
<dbReference type="Gene3D" id="1.10.357.140">
    <property type="entry name" value="UbiA prenyltransferase"/>
    <property type="match status" value="1"/>
</dbReference>
<evidence type="ECO:0000256" key="5">
    <source>
        <dbReference type="SAM" id="Phobius"/>
    </source>
</evidence>
<feature type="transmembrane region" description="Helical" evidence="5">
    <location>
        <begin position="149"/>
        <end position="168"/>
    </location>
</feature>
<evidence type="ECO:0000256" key="1">
    <source>
        <dbReference type="ARBA" id="ARBA00004141"/>
    </source>
</evidence>
<evidence type="ECO:0000256" key="2">
    <source>
        <dbReference type="ARBA" id="ARBA00022692"/>
    </source>
</evidence>
<dbReference type="OrthoDB" id="3212588at2"/>
<sequence length="260" mass="26350">MAVTLLPLLKASHFGPTVTVTAVAVALSATDRPLPDTVLVAAAVLAGQLSIGWSNDWIDAARDVASGRADKPVASGLLSRRLVATAAIVAAVACLPLSLLATPTGGAHVVAVAAGWAYNLVLKRTVWSVAPYAVAFALLVVFAMDGPPWPLVVAGGLLGAAAHFGNALPDLAEDAATGVHGLPHRLGATGSRFAALGCLAAASVPLFLLLGTPWVFAALAAVAVAAGWAWWGGSRRPVFLLVQSTALIDVAMLLLVANLR</sequence>
<accession>A0A562V103</accession>
<dbReference type="RefSeq" id="WP_147137878.1">
    <property type="nucleotide sequence ID" value="NZ_BAABIJ010000002.1"/>
</dbReference>
<feature type="transmembrane region" description="Helical" evidence="5">
    <location>
        <begin position="214"/>
        <end position="231"/>
    </location>
</feature>
<evidence type="ECO:0000256" key="3">
    <source>
        <dbReference type="ARBA" id="ARBA00022989"/>
    </source>
</evidence>
<dbReference type="GO" id="GO:0016765">
    <property type="term" value="F:transferase activity, transferring alkyl or aryl (other than methyl) groups"/>
    <property type="evidence" value="ECO:0007669"/>
    <property type="project" value="InterPro"/>
</dbReference>
<keyword evidence="6" id="KW-0808">Transferase</keyword>
<evidence type="ECO:0000313" key="7">
    <source>
        <dbReference type="Proteomes" id="UP000321617"/>
    </source>
</evidence>
<protein>
    <submittedName>
        <fullName evidence="6">4-hydroxybenzoate polyprenyltransferase</fullName>
    </submittedName>
</protein>